<dbReference type="InterPro" id="IPR027417">
    <property type="entry name" value="P-loop_NTPase"/>
</dbReference>
<accession>A7RIP7</accession>
<dbReference type="InterPro" id="IPR051363">
    <property type="entry name" value="RLR_Helicase"/>
</dbReference>
<evidence type="ECO:0000313" key="1">
    <source>
        <dbReference type="EMBL" id="EDO48835.1"/>
    </source>
</evidence>
<evidence type="ECO:0000313" key="2">
    <source>
        <dbReference type="Proteomes" id="UP000001593"/>
    </source>
</evidence>
<dbReference type="STRING" id="45351.A7RIP7"/>
<dbReference type="SUPFAM" id="SSF52540">
    <property type="entry name" value="P-loop containing nucleoside triphosphate hydrolases"/>
    <property type="match status" value="1"/>
</dbReference>
<dbReference type="Proteomes" id="UP000001593">
    <property type="component" value="Unassembled WGS sequence"/>
</dbReference>
<protein>
    <recommendedName>
        <fullName evidence="3">Helicase ATP-binding domain-containing protein</fullName>
    </recommendedName>
</protein>
<dbReference type="InParanoid" id="A7RIP7"/>
<feature type="non-terminal residue" evidence="1">
    <location>
        <position position="79"/>
    </location>
</feature>
<dbReference type="EMBL" id="DS469512">
    <property type="protein sequence ID" value="EDO48835.1"/>
    <property type="molecule type" value="Genomic_DNA"/>
</dbReference>
<dbReference type="PhylomeDB" id="A7RIP7"/>
<proteinExistence type="predicted"/>
<dbReference type="AlphaFoldDB" id="A7RIP7"/>
<dbReference type="PANTHER" id="PTHR14074">
    <property type="entry name" value="HELICASE WITH DEATH DOMAIN-RELATED"/>
    <property type="match status" value="1"/>
</dbReference>
<dbReference type="Gene3D" id="3.40.50.300">
    <property type="entry name" value="P-loop containing nucleotide triphosphate hydrolases"/>
    <property type="match status" value="1"/>
</dbReference>
<sequence length="79" mass="9022">MRRLEPGVPVFDHDVLVVTADCYKNHINNGTLRFEDLALIVLDEAHHCNKEHPYNVIIRDYYLCRKSDAAPMVLGLVSS</sequence>
<name>A7RIP7_NEMVE</name>
<evidence type="ECO:0008006" key="3">
    <source>
        <dbReference type="Google" id="ProtNLM"/>
    </source>
</evidence>
<dbReference type="PANTHER" id="PTHR14074:SF16">
    <property type="entry name" value="ANTIVIRAL INNATE IMMUNE RESPONSE RECEPTOR RIG-I"/>
    <property type="match status" value="1"/>
</dbReference>
<dbReference type="HOGENOM" id="CLU_2612900_0_0_1"/>
<keyword evidence="2" id="KW-1185">Reference proteome</keyword>
<organism evidence="1 2">
    <name type="scientific">Nematostella vectensis</name>
    <name type="common">Starlet sea anemone</name>
    <dbReference type="NCBI Taxonomy" id="45351"/>
    <lineage>
        <taxon>Eukaryota</taxon>
        <taxon>Metazoa</taxon>
        <taxon>Cnidaria</taxon>
        <taxon>Anthozoa</taxon>
        <taxon>Hexacorallia</taxon>
        <taxon>Actiniaria</taxon>
        <taxon>Edwardsiidae</taxon>
        <taxon>Nematostella</taxon>
    </lineage>
</organism>
<reference evidence="1 2" key="1">
    <citation type="journal article" date="2007" name="Science">
        <title>Sea anemone genome reveals ancestral eumetazoan gene repertoire and genomic organization.</title>
        <authorList>
            <person name="Putnam N.H."/>
            <person name="Srivastava M."/>
            <person name="Hellsten U."/>
            <person name="Dirks B."/>
            <person name="Chapman J."/>
            <person name="Salamov A."/>
            <person name="Terry A."/>
            <person name="Shapiro H."/>
            <person name="Lindquist E."/>
            <person name="Kapitonov V.V."/>
            <person name="Jurka J."/>
            <person name="Genikhovich G."/>
            <person name="Grigoriev I.V."/>
            <person name="Lucas S.M."/>
            <person name="Steele R.E."/>
            <person name="Finnerty J.R."/>
            <person name="Technau U."/>
            <person name="Martindale M.Q."/>
            <person name="Rokhsar D.S."/>
        </authorList>
    </citation>
    <scope>NUCLEOTIDE SEQUENCE [LARGE SCALE GENOMIC DNA]</scope>
    <source>
        <strain evidence="2">CH2 X CH6</strain>
    </source>
</reference>
<dbReference type="eggNOG" id="KOG0701">
    <property type="taxonomic scope" value="Eukaryota"/>
</dbReference>
<gene>
    <name evidence="1" type="ORF">NEMVEDRAFT_v1g82862</name>
</gene>